<keyword evidence="3" id="KW-1185">Reference proteome</keyword>
<dbReference type="AlphaFoldDB" id="A0A5E4X310"/>
<evidence type="ECO:0000313" key="3">
    <source>
        <dbReference type="Proteomes" id="UP000368474"/>
    </source>
</evidence>
<evidence type="ECO:0000259" key="1">
    <source>
        <dbReference type="Pfam" id="PF03374"/>
    </source>
</evidence>
<name>A0A5E4X310_9BURK</name>
<reference evidence="2 3" key="1">
    <citation type="submission" date="2019-08" db="EMBL/GenBank/DDBJ databases">
        <authorList>
            <person name="Peeters C."/>
        </authorList>
    </citation>
    <scope>NUCLEOTIDE SEQUENCE [LARGE SCALE GENOMIC DNA]</scope>
    <source>
        <strain evidence="2 3">LMG 31116</strain>
    </source>
</reference>
<dbReference type="RefSeq" id="WP_150567883.1">
    <property type="nucleotide sequence ID" value="NZ_CABPSD010000011.1"/>
</dbReference>
<dbReference type="Pfam" id="PF09669">
    <property type="entry name" value="Phage_pRha"/>
    <property type="match status" value="1"/>
</dbReference>
<dbReference type="Proteomes" id="UP000368474">
    <property type="component" value="Unassembled WGS sequence"/>
</dbReference>
<dbReference type="InterPro" id="IPR014054">
    <property type="entry name" value="Phage_regulatory_Rha"/>
</dbReference>
<dbReference type="EMBL" id="CABPSD010000011">
    <property type="protein sequence ID" value="VVE30669.1"/>
    <property type="molecule type" value="Genomic_DNA"/>
</dbReference>
<proteinExistence type="predicted"/>
<gene>
    <name evidence="2" type="ORF">PMO31116_03592</name>
</gene>
<accession>A0A5E4X310</accession>
<sequence length="267" mass="29287">MTQKKMGAGQGAHISYISSAADHTAPAMRASNEIVTRRVDGALVVDSRTIADEFGRRHDNVMATLRDLIRDGTINALDFKDVEYRDAKGERRQMIELNERAALVATPFVGGRRSREGQKRIVSAFLHYRSVATSTSGPDLTNPGVLLGLLETHARQSLQLQHQVTVLDPKAQALDRLECADGALCITDAAKNLKVPPRKLFGWLSCNQWIYRRGVSWVGYQAAIVRGLLEHRVSVVPRNDGSEVVSTQVRVTPKGLAKLAIELAALA</sequence>
<protein>
    <recommendedName>
        <fullName evidence="1">Antirepressor protein C-terminal domain-containing protein</fullName>
    </recommendedName>
</protein>
<evidence type="ECO:0000313" key="2">
    <source>
        <dbReference type="EMBL" id="VVE30669.1"/>
    </source>
</evidence>
<dbReference type="Pfam" id="PF03374">
    <property type="entry name" value="ANT"/>
    <property type="match status" value="1"/>
</dbReference>
<feature type="domain" description="Antirepressor protein C-terminal" evidence="1">
    <location>
        <begin position="162"/>
        <end position="263"/>
    </location>
</feature>
<dbReference type="GO" id="GO:0003677">
    <property type="term" value="F:DNA binding"/>
    <property type="evidence" value="ECO:0007669"/>
    <property type="project" value="InterPro"/>
</dbReference>
<dbReference type="InterPro" id="IPR005039">
    <property type="entry name" value="Ant_C"/>
</dbReference>
<organism evidence="2 3">
    <name type="scientific">Pandoraea morbifera</name>
    <dbReference type="NCBI Taxonomy" id="2508300"/>
    <lineage>
        <taxon>Bacteria</taxon>
        <taxon>Pseudomonadati</taxon>
        <taxon>Pseudomonadota</taxon>
        <taxon>Betaproteobacteria</taxon>
        <taxon>Burkholderiales</taxon>
        <taxon>Burkholderiaceae</taxon>
        <taxon>Pandoraea</taxon>
    </lineage>
</organism>